<comment type="similarity">
    <text evidence="5">Belongs to the creatininase superfamily.</text>
</comment>
<comment type="cofactor">
    <cofactor evidence="1">
        <name>FMN</name>
        <dbReference type="ChEBI" id="CHEBI:58210"/>
    </cofactor>
</comment>
<dbReference type="GO" id="GO:0016491">
    <property type="term" value="F:oxidoreductase activity"/>
    <property type="evidence" value="ECO:0007669"/>
    <property type="project" value="UniProtKB-KW"/>
</dbReference>
<feature type="region of interest" description="Disordered" evidence="7">
    <location>
        <begin position="628"/>
        <end position="647"/>
    </location>
</feature>
<evidence type="ECO:0000259" key="8">
    <source>
        <dbReference type="PROSITE" id="PS51349"/>
    </source>
</evidence>
<dbReference type="InterPro" id="IPR003785">
    <property type="entry name" value="Creatininase/forma_Hydrolase"/>
</dbReference>
<dbReference type="Proteomes" id="UP001142400">
    <property type="component" value="Unassembled WGS sequence"/>
</dbReference>
<evidence type="ECO:0000313" key="9">
    <source>
        <dbReference type="EMBL" id="MCQ8835207.1"/>
    </source>
</evidence>
<reference evidence="9" key="1">
    <citation type="submission" date="2022-06" db="EMBL/GenBank/DDBJ databases">
        <title>WGS of actinobacteria.</title>
        <authorList>
            <person name="Thawai C."/>
        </authorList>
    </citation>
    <scope>NUCLEOTIDE SEQUENCE</scope>
    <source>
        <strain evidence="9">DSM 42010</strain>
    </source>
</reference>
<dbReference type="AlphaFoldDB" id="A0A9X2M4H0"/>
<evidence type="ECO:0000256" key="4">
    <source>
        <dbReference type="ARBA" id="ARBA00023002"/>
    </source>
</evidence>
<dbReference type="NCBIfam" id="TIGR03964">
    <property type="entry name" value="mycofact_creat"/>
    <property type="match status" value="1"/>
</dbReference>
<keyword evidence="10" id="KW-1185">Reference proteome</keyword>
<gene>
    <name evidence="9" type="primary">mftD</name>
    <name evidence="9" type="ORF">NQU54_40760</name>
</gene>
<dbReference type="InterPro" id="IPR000262">
    <property type="entry name" value="FMN-dep_DH"/>
</dbReference>
<dbReference type="GO" id="GO:0010181">
    <property type="term" value="F:FMN binding"/>
    <property type="evidence" value="ECO:0007669"/>
    <property type="project" value="InterPro"/>
</dbReference>
<feature type="domain" description="FMN hydroxy acid dehydrogenase" evidence="8">
    <location>
        <begin position="2"/>
        <end position="385"/>
    </location>
</feature>
<dbReference type="InterPro" id="IPR013785">
    <property type="entry name" value="Aldolase_TIM"/>
</dbReference>
<dbReference type="SUPFAM" id="SSF102215">
    <property type="entry name" value="Creatininase"/>
    <property type="match status" value="1"/>
</dbReference>
<organism evidence="9 10">
    <name type="scientific">Streptomyces malaysiensis subsp. samsunensis</name>
    <dbReference type="NCBI Taxonomy" id="459658"/>
    <lineage>
        <taxon>Bacteria</taxon>
        <taxon>Bacillati</taxon>
        <taxon>Actinomycetota</taxon>
        <taxon>Actinomycetes</taxon>
        <taxon>Kitasatosporales</taxon>
        <taxon>Streptomycetaceae</taxon>
        <taxon>Streptomyces</taxon>
        <taxon>Streptomyces violaceusniger group</taxon>
    </lineage>
</organism>
<evidence type="ECO:0000256" key="5">
    <source>
        <dbReference type="ARBA" id="ARBA00024029"/>
    </source>
</evidence>
<dbReference type="Gene3D" id="3.20.20.70">
    <property type="entry name" value="Aldolase class I"/>
    <property type="match status" value="1"/>
</dbReference>
<accession>A0A9X2M4H0</accession>
<dbReference type="Pfam" id="PF02633">
    <property type="entry name" value="Creatininase"/>
    <property type="match status" value="1"/>
</dbReference>
<name>A0A9X2M4H0_STRMQ</name>
<comment type="similarity">
    <text evidence="6">Belongs to the FMN-dependent alpha-hydroxy acid dehydrogenase family.</text>
</comment>
<dbReference type="PANTHER" id="PTHR10578">
    <property type="entry name" value="S -2-HYDROXY-ACID OXIDASE-RELATED"/>
    <property type="match status" value="1"/>
</dbReference>
<dbReference type="InterPro" id="IPR024087">
    <property type="entry name" value="Creatininase-like_sf"/>
</dbReference>
<dbReference type="SUPFAM" id="SSF51395">
    <property type="entry name" value="FMN-linked oxidoreductases"/>
    <property type="match status" value="1"/>
</dbReference>
<evidence type="ECO:0000313" key="10">
    <source>
        <dbReference type="Proteomes" id="UP001142400"/>
    </source>
</evidence>
<dbReference type="PANTHER" id="PTHR10578:SF107">
    <property type="entry name" value="2-HYDROXYACID OXIDASE 1"/>
    <property type="match status" value="1"/>
</dbReference>
<dbReference type="RefSeq" id="WP_257635389.1">
    <property type="nucleotide sequence ID" value="NZ_JANIIC010000072.1"/>
</dbReference>
<dbReference type="PROSITE" id="PS51349">
    <property type="entry name" value="FMN_HYDROXY_ACID_DH_2"/>
    <property type="match status" value="1"/>
</dbReference>
<evidence type="ECO:0000256" key="6">
    <source>
        <dbReference type="ARBA" id="ARBA00024042"/>
    </source>
</evidence>
<protein>
    <submittedName>
        <fullName evidence="9">Mycofactocin biosynthesis FMN-dependent deaminase MftD</fullName>
        <ecNumber evidence="9">1.4.3.26</ecNumber>
    </submittedName>
</protein>
<evidence type="ECO:0000256" key="7">
    <source>
        <dbReference type="SAM" id="MobiDB-lite"/>
    </source>
</evidence>
<evidence type="ECO:0000256" key="3">
    <source>
        <dbReference type="ARBA" id="ARBA00022643"/>
    </source>
</evidence>
<dbReference type="Gene3D" id="3.40.50.10310">
    <property type="entry name" value="Creatininase"/>
    <property type="match status" value="1"/>
</dbReference>
<evidence type="ECO:0000256" key="1">
    <source>
        <dbReference type="ARBA" id="ARBA00001917"/>
    </source>
</evidence>
<proteinExistence type="inferred from homology"/>
<dbReference type="InterPro" id="IPR023871">
    <property type="entry name" value="MftE"/>
</dbReference>
<keyword evidence="2" id="KW-0285">Flavoprotein</keyword>
<dbReference type="InterPro" id="IPR037396">
    <property type="entry name" value="FMN_HAD"/>
</dbReference>
<keyword evidence="4 9" id="KW-0560">Oxidoreductase</keyword>
<keyword evidence="3" id="KW-0288">FMN</keyword>
<dbReference type="NCBIfam" id="TIGR03966">
    <property type="entry name" value="actino_HemFlav"/>
    <property type="match status" value="1"/>
</dbReference>
<dbReference type="InterPro" id="IPR023989">
    <property type="entry name" value="MftD"/>
</dbReference>
<dbReference type="Pfam" id="PF01070">
    <property type="entry name" value="FMN_dh"/>
    <property type="match status" value="1"/>
</dbReference>
<dbReference type="CDD" id="cd02809">
    <property type="entry name" value="alpha_hydroxyacid_oxid_FMN"/>
    <property type="match status" value="1"/>
</dbReference>
<evidence type="ECO:0000256" key="2">
    <source>
        <dbReference type="ARBA" id="ARBA00022630"/>
    </source>
</evidence>
<sequence length="647" mass="68362">MRRNSWFETVAEAQRRAEKHLPSTVYGALVAGSERGLTIDDNLAAFGELGFAPRVVGHHAERDLSTTVMGVETALPVLISPTGVQAVHPDGEVAVARAAANRGVIMGLSSFASKPVEEVTETNPDTFFQLYWSGTRDTMVQRMDRARAAGAKGLIVTLDWSFSHGRDWGSPAIPEKIDLKTMVRLTPNVVTRPRWLWKFAKSGRIPDLTVPNLKPSDGGPAPTFFGAYHEWMQTTPPTWNDVRWLREEWGGPFLLKGVSRVDDAKRAVDAGVTALSVSNHGGNNLDTTPASIRFLPSIVEAVGADVEVLLDGGIRRGGDMAKALALGARAVMIGRAYLWGLAANGQAGVENVLDILRGGLDSAVLGLGRASVHELSPEDLVIPPGFTRTLGAGKDTTPPAAFQNRASHAWPTVPPKPLVLVPIGSTEQHGPHLPLETDSVIARAVAERAAKALPGPALVAPILPYSASGEHAHFPGTVSIGHEALHSVLVEMVRSLSLWAGSVVFVNGHGGNAASLRTAVSQMREEGHDVAWTGCGVPGSDAHAGRTETSLMMHLAPEDVSMDAAVAGDTRPLATLMPDLIAQGVRAISPSGVLGDPTGASAEEGRGLLDLMVSLTVRRMSAGITDSRGHLVEPEKSPSAVESKVAN</sequence>
<dbReference type="InterPro" id="IPR012133">
    <property type="entry name" value="Alpha-hydoxy_acid_DH_FMN"/>
</dbReference>
<dbReference type="EMBL" id="JANIIC010000072">
    <property type="protein sequence ID" value="MCQ8835207.1"/>
    <property type="molecule type" value="Genomic_DNA"/>
</dbReference>
<comment type="caution">
    <text evidence="9">The sequence shown here is derived from an EMBL/GenBank/DDBJ whole genome shotgun (WGS) entry which is preliminary data.</text>
</comment>
<dbReference type="EC" id="1.4.3.26" evidence="9"/>